<dbReference type="AlphaFoldDB" id="A0A8T1TL97"/>
<gene>
    <name evidence="1" type="ORF">JG687_00019381</name>
</gene>
<sequence>KGSLNCIPRTRRWLTERAEWQSRITSHCDLILVFTTEGRPPTWHRLTDSMRSGCIDLRAVRSVISSRSPGKKFRMTRRVAVRDSKRVYRGAMQTKPLSQYRALAMTKCYFGPSLLRTGKTAQEWREDGDVDRLADLVNLVDLTEDSVDAASGDSLHFCVPQSQKSIMTPEVSRVIKRAAIRTRQDPDRFSTHSIRIGGDTAFLNSDADRLIIQLLGRWLSSAFEDYQVLTAQGSSHLSRMMCV</sequence>
<accession>A0A8T1TL97</accession>
<organism evidence="1 2">
    <name type="scientific">Phytophthora cactorum</name>
    <dbReference type="NCBI Taxonomy" id="29920"/>
    <lineage>
        <taxon>Eukaryota</taxon>
        <taxon>Sar</taxon>
        <taxon>Stramenopiles</taxon>
        <taxon>Oomycota</taxon>
        <taxon>Peronosporomycetes</taxon>
        <taxon>Peronosporales</taxon>
        <taxon>Peronosporaceae</taxon>
        <taxon>Phytophthora</taxon>
    </lineage>
</organism>
<proteinExistence type="predicted"/>
<comment type="caution">
    <text evidence="1">The sequence shown here is derived from an EMBL/GenBank/DDBJ whole genome shotgun (WGS) entry which is preliminary data.</text>
</comment>
<dbReference type="Proteomes" id="UP000688947">
    <property type="component" value="Unassembled WGS sequence"/>
</dbReference>
<dbReference type="OrthoDB" id="3254696at2759"/>
<dbReference type="EMBL" id="JAENGZ010003257">
    <property type="protein sequence ID" value="KAG6941886.1"/>
    <property type="molecule type" value="Genomic_DNA"/>
</dbReference>
<name>A0A8T1TL97_9STRA</name>
<evidence type="ECO:0008006" key="3">
    <source>
        <dbReference type="Google" id="ProtNLM"/>
    </source>
</evidence>
<evidence type="ECO:0000313" key="1">
    <source>
        <dbReference type="EMBL" id="KAG6941886.1"/>
    </source>
</evidence>
<feature type="non-terminal residue" evidence="1">
    <location>
        <position position="243"/>
    </location>
</feature>
<dbReference type="VEuPathDB" id="FungiDB:PC110_g22286"/>
<reference evidence="1" key="1">
    <citation type="submission" date="2021-01" db="EMBL/GenBank/DDBJ databases">
        <title>Phytophthora aleatoria, a newly-described species from Pinus radiata is distinct from Phytophthora cactorum isolates based on comparative genomics.</title>
        <authorList>
            <person name="Mcdougal R."/>
            <person name="Panda P."/>
            <person name="Williams N."/>
            <person name="Studholme D.J."/>
        </authorList>
    </citation>
    <scope>NUCLEOTIDE SEQUENCE</scope>
    <source>
        <strain evidence="1">NZFS 3830</strain>
    </source>
</reference>
<protein>
    <recommendedName>
        <fullName evidence="3">Tyr recombinase domain-containing protein</fullName>
    </recommendedName>
</protein>
<evidence type="ECO:0000313" key="2">
    <source>
        <dbReference type="Proteomes" id="UP000688947"/>
    </source>
</evidence>